<keyword evidence="1" id="KW-1133">Transmembrane helix</keyword>
<name>A0A0G0MER4_YANXG</name>
<accession>A0A0G0MER4</accession>
<feature type="transmembrane region" description="Helical" evidence="1">
    <location>
        <begin position="12"/>
        <end position="38"/>
    </location>
</feature>
<evidence type="ECO:0000313" key="3">
    <source>
        <dbReference type="Proteomes" id="UP000034845"/>
    </source>
</evidence>
<dbReference type="AlphaFoldDB" id="A0A0G0MER4"/>
<gene>
    <name evidence="2" type="ORF">UT29_C0001G0044</name>
</gene>
<sequence length="183" mass="20953">MDNKKIGLVLQLAGVVLIWIYSGSWVALGALAIIRLVVWWGSNMFERRFGNEDTNAKKELRLDNFPVEGKDKVSQINIIEFRKVIREEKPEKIFALARGVDDAGTWAYFYTRKFNGDLVKTHALYPMVEDSGLADSKNNTFYASVNIFSDSPYKYKRVEYPGIHPFSEFGRGRSKFVLVENAD</sequence>
<proteinExistence type="predicted"/>
<evidence type="ECO:0000313" key="2">
    <source>
        <dbReference type="EMBL" id="KKR02564.1"/>
    </source>
</evidence>
<dbReference type="Proteomes" id="UP000034845">
    <property type="component" value="Unassembled WGS sequence"/>
</dbReference>
<organism evidence="2 3">
    <name type="scientific">Yanofskybacteria sp. (strain GW2011_GWA1_39_13)</name>
    <dbReference type="NCBI Taxonomy" id="1619019"/>
    <lineage>
        <taxon>Bacteria</taxon>
        <taxon>Candidatus Yanofskyibacteriota</taxon>
    </lineage>
</organism>
<keyword evidence="1" id="KW-0812">Transmembrane</keyword>
<dbReference type="EMBL" id="LBWF01000001">
    <property type="protein sequence ID" value="KKR02564.1"/>
    <property type="molecule type" value="Genomic_DNA"/>
</dbReference>
<keyword evidence="1" id="KW-0472">Membrane</keyword>
<protein>
    <submittedName>
        <fullName evidence="2">Uncharacterized protein</fullName>
    </submittedName>
</protein>
<evidence type="ECO:0000256" key="1">
    <source>
        <dbReference type="SAM" id="Phobius"/>
    </source>
</evidence>
<reference evidence="2 3" key="1">
    <citation type="journal article" date="2015" name="Nature">
        <title>rRNA introns, odd ribosomes, and small enigmatic genomes across a large radiation of phyla.</title>
        <authorList>
            <person name="Brown C.T."/>
            <person name="Hug L.A."/>
            <person name="Thomas B.C."/>
            <person name="Sharon I."/>
            <person name="Castelle C.J."/>
            <person name="Singh A."/>
            <person name="Wilkins M.J."/>
            <person name="Williams K.H."/>
            <person name="Banfield J.F."/>
        </authorList>
    </citation>
    <scope>NUCLEOTIDE SEQUENCE [LARGE SCALE GENOMIC DNA]</scope>
    <source>
        <strain evidence="3">GW2011_GWA1_39_13</strain>
    </source>
</reference>
<comment type="caution">
    <text evidence="2">The sequence shown here is derived from an EMBL/GenBank/DDBJ whole genome shotgun (WGS) entry which is preliminary data.</text>
</comment>